<gene>
    <name evidence="2" type="ORF">ENP55_06470</name>
</gene>
<dbReference type="AlphaFoldDB" id="A0A7C2BLI7"/>
<reference evidence="2" key="1">
    <citation type="journal article" date="2020" name="mSystems">
        <title>Genome- and Community-Level Interaction Insights into Carbon Utilization and Element Cycling Functions of Hydrothermarchaeota in Hydrothermal Sediment.</title>
        <authorList>
            <person name="Zhou Z."/>
            <person name="Liu Y."/>
            <person name="Xu W."/>
            <person name="Pan J."/>
            <person name="Luo Z.H."/>
            <person name="Li M."/>
        </authorList>
    </citation>
    <scope>NUCLEOTIDE SEQUENCE [LARGE SCALE GENOMIC DNA]</scope>
    <source>
        <strain evidence="2">SpSt-23</strain>
    </source>
</reference>
<dbReference type="SUPFAM" id="SSF56281">
    <property type="entry name" value="Metallo-hydrolase/oxidoreductase"/>
    <property type="match status" value="1"/>
</dbReference>
<accession>A0A7C2BLI7</accession>
<dbReference type="InterPro" id="IPR036866">
    <property type="entry name" value="RibonucZ/Hydroxyglut_hydro"/>
</dbReference>
<dbReference type="Pfam" id="PF00753">
    <property type="entry name" value="Lactamase_B"/>
    <property type="match status" value="1"/>
</dbReference>
<dbReference type="GO" id="GO:0016787">
    <property type="term" value="F:hydrolase activity"/>
    <property type="evidence" value="ECO:0007669"/>
    <property type="project" value="UniProtKB-KW"/>
</dbReference>
<proteinExistence type="predicted"/>
<organism evidence="2">
    <name type="scientific">Thermosphaera aggregans</name>
    <dbReference type="NCBI Taxonomy" id="54254"/>
    <lineage>
        <taxon>Archaea</taxon>
        <taxon>Thermoproteota</taxon>
        <taxon>Thermoprotei</taxon>
        <taxon>Desulfurococcales</taxon>
        <taxon>Desulfurococcaceae</taxon>
        <taxon>Thermosphaera</taxon>
    </lineage>
</organism>
<sequence length="298" mass="32981">MSTLYRAVERGVYIVPGSPITMIIKCSDANWVVDPGLLTNRRDLLRSALERLSVEKYNVLLSHTHYDHLEALEALTSSRIYVTVLEYTSLLSSLVRNIVTYGFTQLLRILGVRSIDVKKEMVEIVDEGFKLGDSCGELLNLSGHSPGLTGIVFEDAVFVGDAVFGEKLLSRVGIPYHFNARQALSTLEKIKAYAEKGYSGILSHGPFANSNKLAEYVDLNAERLKLIRELVIDHLTQEPLSLEELVGKILGELRAEINAGNILLGSVTVNSIISDLLEEYGLSTEVSGGLVRYRLTRK</sequence>
<feature type="domain" description="Metallo-beta-lactamase" evidence="1">
    <location>
        <begin position="18"/>
        <end position="201"/>
    </location>
</feature>
<dbReference type="SMART" id="SM00849">
    <property type="entry name" value="Lactamase_B"/>
    <property type="match status" value="1"/>
</dbReference>
<keyword evidence="2" id="KW-0378">Hydrolase</keyword>
<dbReference type="InterPro" id="IPR001279">
    <property type="entry name" value="Metallo-B-lactamas"/>
</dbReference>
<dbReference type="Gene3D" id="3.60.15.10">
    <property type="entry name" value="Ribonuclease Z/Hydroxyacylglutathione hydrolase-like"/>
    <property type="match status" value="1"/>
</dbReference>
<evidence type="ECO:0000313" key="2">
    <source>
        <dbReference type="EMBL" id="HEF87897.1"/>
    </source>
</evidence>
<protein>
    <submittedName>
        <fullName evidence="2">MBL fold metallo-hydrolase</fullName>
    </submittedName>
</protein>
<dbReference type="EMBL" id="DSJT01000035">
    <property type="protein sequence ID" value="HEF87897.1"/>
    <property type="molecule type" value="Genomic_DNA"/>
</dbReference>
<comment type="caution">
    <text evidence="2">The sequence shown here is derived from an EMBL/GenBank/DDBJ whole genome shotgun (WGS) entry which is preliminary data.</text>
</comment>
<evidence type="ECO:0000259" key="1">
    <source>
        <dbReference type="SMART" id="SM00849"/>
    </source>
</evidence>
<name>A0A7C2BLI7_9CREN</name>